<dbReference type="KEGG" id="aez:C3E78_09100"/>
<sequence>MLTARPSAGRQPLITVVVLGEEFLGALAYALECALFMPAAVRAVRAGSVPGMARPSPIPVQELGDSPLAALLDISTSSDRMVAQQVGDDAHQVLRDLRRSTHSPLVEVDDSGVVLRVSDPRGWSVPAVASGFG</sequence>
<dbReference type="Proteomes" id="UP000244384">
    <property type="component" value="Chromosome"/>
</dbReference>
<dbReference type="AlphaFoldDB" id="A0A2S0WM58"/>
<proteinExistence type="predicted"/>
<protein>
    <submittedName>
        <fullName evidence="1">Uncharacterized protein</fullName>
    </submittedName>
</protein>
<reference evidence="2" key="1">
    <citation type="submission" date="2018-01" db="EMBL/GenBank/DDBJ databases">
        <authorList>
            <person name="Li J."/>
        </authorList>
    </citation>
    <scope>NUCLEOTIDE SEQUENCE [LARGE SCALE GENOMIC DNA]</scope>
    <source>
        <strain evidence="2">592</strain>
    </source>
</reference>
<gene>
    <name evidence="1" type="ORF">C3E78_09100</name>
</gene>
<keyword evidence="2" id="KW-1185">Reference proteome</keyword>
<accession>A0A2S0WM58</accession>
<dbReference type="EMBL" id="CP026952">
    <property type="protein sequence ID" value="AWB92344.1"/>
    <property type="molecule type" value="Genomic_DNA"/>
</dbReference>
<name>A0A2S0WM58_9ACTN</name>
<evidence type="ECO:0000313" key="1">
    <source>
        <dbReference type="EMBL" id="AWB92344.1"/>
    </source>
</evidence>
<organism evidence="1 2">
    <name type="scientific">Aeromicrobium chenweiae</name>
    <dbReference type="NCBI Taxonomy" id="2079793"/>
    <lineage>
        <taxon>Bacteria</taxon>
        <taxon>Bacillati</taxon>
        <taxon>Actinomycetota</taxon>
        <taxon>Actinomycetes</taxon>
        <taxon>Propionibacteriales</taxon>
        <taxon>Nocardioidaceae</taxon>
        <taxon>Aeromicrobium</taxon>
    </lineage>
</organism>
<evidence type="ECO:0000313" key="2">
    <source>
        <dbReference type="Proteomes" id="UP000244384"/>
    </source>
</evidence>